<reference evidence="4 5" key="1">
    <citation type="submission" date="2016-10" db="EMBL/GenBank/DDBJ databases">
        <authorList>
            <person name="de Groot N.N."/>
        </authorList>
    </citation>
    <scope>NUCLEOTIDE SEQUENCE [LARGE SCALE GENOMIC DNA]</scope>
    <source>
        <strain evidence="4 5">DSM 25584</strain>
    </source>
</reference>
<evidence type="ECO:0000313" key="5">
    <source>
        <dbReference type="Proteomes" id="UP000199415"/>
    </source>
</evidence>
<dbReference type="Pfam" id="PF03937">
    <property type="entry name" value="Sdh5"/>
    <property type="match status" value="1"/>
</dbReference>
<gene>
    <name evidence="4" type="ORF">SAMN05216241_10211</name>
</gene>
<dbReference type="InterPro" id="IPR036714">
    <property type="entry name" value="SDH_sf"/>
</dbReference>
<dbReference type="SUPFAM" id="SSF109910">
    <property type="entry name" value="YgfY-like"/>
    <property type="match status" value="1"/>
</dbReference>
<dbReference type="EMBL" id="FNCE01000002">
    <property type="protein sequence ID" value="SDF68609.1"/>
    <property type="molecule type" value="Genomic_DNA"/>
</dbReference>
<evidence type="ECO:0000256" key="2">
    <source>
        <dbReference type="ARBA" id="ARBA00019418"/>
    </source>
</evidence>
<accession>A0A1G7N5I3</accession>
<keyword evidence="5" id="KW-1185">Reference proteome</keyword>
<dbReference type="Proteomes" id="UP000199415">
    <property type="component" value="Unassembled WGS sequence"/>
</dbReference>
<evidence type="ECO:0000256" key="1">
    <source>
        <dbReference type="ARBA" id="ARBA00008571"/>
    </source>
</evidence>
<comment type="similarity">
    <text evidence="1">Belongs to the SdhE FAD assembly factor family.</text>
</comment>
<dbReference type="Gene3D" id="1.10.150.250">
    <property type="entry name" value="Flavinator of succinate dehydrogenase"/>
    <property type="match status" value="1"/>
</dbReference>
<dbReference type="RefSeq" id="WP_090018671.1">
    <property type="nucleotide sequence ID" value="NZ_FNCE01000002.1"/>
</dbReference>
<dbReference type="PANTHER" id="PTHR12469:SF2">
    <property type="entry name" value="SUCCINATE DEHYDROGENASE ASSEMBLY FACTOR 2, MITOCHONDRIAL"/>
    <property type="match status" value="1"/>
</dbReference>
<dbReference type="InterPro" id="IPR005631">
    <property type="entry name" value="SDH"/>
</dbReference>
<evidence type="ECO:0000256" key="3">
    <source>
        <dbReference type="ARBA" id="ARBA00023186"/>
    </source>
</evidence>
<organism evidence="4 5">
    <name type="scientific">Limimonas halophila</name>
    <dbReference type="NCBI Taxonomy" id="1082479"/>
    <lineage>
        <taxon>Bacteria</taxon>
        <taxon>Pseudomonadati</taxon>
        <taxon>Pseudomonadota</taxon>
        <taxon>Alphaproteobacteria</taxon>
        <taxon>Rhodospirillales</taxon>
        <taxon>Rhodovibrionaceae</taxon>
        <taxon>Limimonas</taxon>
    </lineage>
</organism>
<dbReference type="STRING" id="1082479.SAMN05216241_10211"/>
<proteinExistence type="inferred from homology"/>
<keyword evidence="3" id="KW-0143">Chaperone</keyword>
<dbReference type="PANTHER" id="PTHR12469">
    <property type="entry name" value="PROTEIN EMI5 HOMOLOG, MITOCHONDRIAL"/>
    <property type="match status" value="1"/>
</dbReference>
<dbReference type="GO" id="GO:0006099">
    <property type="term" value="P:tricarboxylic acid cycle"/>
    <property type="evidence" value="ECO:0007669"/>
    <property type="project" value="TreeGrafter"/>
</dbReference>
<evidence type="ECO:0000313" key="4">
    <source>
        <dbReference type="EMBL" id="SDF68609.1"/>
    </source>
</evidence>
<protein>
    <recommendedName>
        <fullName evidence="2">FAD assembly factor SdhE</fullName>
    </recommendedName>
</protein>
<dbReference type="AlphaFoldDB" id="A0A1G7N5I3"/>
<sequence length="91" mass="10617">MTGSDLETRRKRAYFMSWHRGTREMDLLIGTFADRHLASLTPEQLERYEALLQVPDATLYAWITGLEDPTPEHDTDLLRWLCNQRIDPVNG</sequence>
<dbReference type="OrthoDB" id="9807264at2"/>
<name>A0A1G7N5I3_9PROT</name>